<dbReference type="Gene3D" id="3.40.50.360">
    <property type="match status" value="1"/>
</dbReference>
<dbReference type="InterPro" id="IPR001226">
    <property type="entry name" value="Flavodoxin_CS"/>
</dbReference>
<dbReference type="Pfam" id="PF12682">
    <property type="entry name" value="Flavodoxin_4"/>
    <property type="match status" value="1"/>
</dbReference>
<accession>A0ABY5Y343</accession>
<keyword evidence="4" id="KW-1185">Reference proteome</keyword>
<dbReference type="PANTHER" id="PTHR39201:SF1">
    <property type="entry name" value="FLAVODOXIN-LIKE DOMAIN-CONTAINING PROTEIN"/>
    <property type="match status" value="1"/>
</dbReference>
<evidence type="ECO:0000313" key="4">
    <source>
        <dbReference type="Proteomes" id="UP001058120"/>
    </source>
</evidence>
<dbReference type="EMBL" id="CP065938">
    <property type="protein sequence ID" value="UWX05994.1"/>
    <property type="molecule type" value="Genomic_DNA"/>
</dbReference>
<dbReference type="InterPro" id="IPR029039">
    <property type="entry name" value="Flavoprotein-like_sf"/>
</dbReference>
<feature type="domain" description="Flavodoxin-like" evidence="2">
    <location>
        <begin position="15"/>
        <end position="168"/>
    </location>
</feature>
<evidence type="ECO:0000259" key="2">
    <source>
        <dbReference type="PROSITE" id="PS50902"/>
    </source>
</evidence>
<name>A0ABY5Y343_9BACT</name>
<dbReference type="PROSITE" id="PS00201">
    <property type="entry name" value="FLAVODOXIN"/>
    <property type="match status" value="1"/>
</dbReference>
<evidence type="ECO:0000313" key="3">
    <source>
        <dbReference type="EMBL" id="UWX05994.1"/>
    </source>
</evidence>
<dbReference type="PROSITE" id="PS50902">
    <property type="entry name" value="FLAVODOXIN_LIKE"/>
    <property type="match status" value="1"/>
</dbReference>
<reference evidence="3" key="1">
    <citation type="submission" date="2020-12" db="EMBL/GenBank/DDBJ databases">
        <title>Taurinivorans muris gen. nov., sp. nov., fundamental and realized metabolic niche of a ubiquitous sulfidogenic bacterium in the murine intestine.</title>
        <authorList>
            <person name="Ye H."/>
            <person name="Hanson B.T."/>
            <person name="Loy A."/>
        </authorList>
    </citation>
    <scope>NUCLEOTIDE SEQUENCE</scope>
    <source>
        <strain evidence="3">LT0009</strain>
    </source>
</reference>
<sequence length="171" mass="19226">MSTKTFASANTTPKSLIVYFSHSGNTKKIAQFIQETLNCDSFEVKPAKPYPTDYDTLVNLAREEKNNHFRPELAGTIPNTGNYQTIFVGYPSWWGTMPMPLFTFFEQINCSGKTIVPFTTHEGSRFGQSLRDLQTLCPDAVLLDGFETRGSRSANAKQDVQTWLKTINIAQ</sequence>
<comment type="cofactor">
    <cofactor evidence="1">
        <name>FMN</name>
        <dbReference type="ChEBI" id="CHEBI:58210"/>
    </cofactor>
</comment>
<proteinExistence type="predicted"/>
<dbReference type="PANTHER" id="PTHR39201">
    <property type="entry name" value="EXPORTED PROTEIN-RELATED"/>
    <property type="match status" value="1"/>
</dbReference>
<dbReference type="InterPro" id="IPR008254">
    <property type="entry name" value="Flavodoxin/NO_synth"/>
</dbReference>
<protein>
    <submittedName>
        <fullName evidence="3">Flavodoxin</fullName>
    </submittedName>
</protein>
<dbReference type="SUPFAM" id="SSF52218">
    <property type="entry name" value="Flavoproteins"/>
    <property type="match status" value="1"/>
</dbReference>
<gene>
    <name evidence="3" type="ORF">JBF11_01330</name>
</gene>
<evidence type="ECO:0000256" key="1">
    <source>
        <dbReference type="ARBA" id="ARBA00001917"/>
    </source>
</evidence>
<dbReference type="Proteomes" id="UP001058120">
    <property type="component" value="Chromosome"/>
</dbReference>
<organism evidence="3 4">
    <name type="scientific">Taurinivorans muris</name>
    <dbReference type="NCBI Taxonomy" id="2787751"/>
    <lineage>
        <taxon>Bacteria</taxon>
        <taxon>Pseudomonadati</taxon>
        <taxon>Thermodesulfobacteriota</taxon>
        <taxon>Desulfovibrionia</taxon>
        <taxon>Desulfovibrionales</taxon>
        <taxon>Desulfovibrionaceae</taxon>
        <taxon>Taurinivorans</taxon>
    </lineage>
</organism>
<dbReference type="RefSeq" id="WP_334315591.1">
    <property type="nucleotide sequence ID" value="NZ_CP065938.1"/>
</dbReference>